<comment type="similarity">
    <text evidence="1 3">Belongs to the short-chain dehydrogenases/reductases (SDR) family.</text>
</comment>
<evidence type="ECO:0000256" key="3">
    <source>
        <dbReference type="RuleBase" id="RU000363"/>
    </source>
</evidence>
<accession>E4RK80</accession>
<dbReference type="GO" id="GO:0016491">
    <property type="term" value="F:oxidoreductase activity"/>
    <property type="evidence" value="ECO:0007669"/>
    <property type="project" value="UniProtKB-KW"/>
</dbReference>
<dbReference type="OrthoDB" id="9808814at2"/>
<dbReference type="Proteomes" id="UP000007434">
    <property type="component" value="Chromosome"/>
</dbReference>
<reference evidence="4 5" key="2">
    <citation type="journal article" date="2011" name="J. Bacteriol.">
        <title>Complete Genome Sequence of the Haloalkaliphilic, Hydrogen Producing Halanaerobium hydrogenoformans.</title>
        <authorList>
            <person name="Brown S.D."/>
            <person name="Begemann M.B."/>
            <person name="Mormile M.R."/>
            <person name="Wall J.D."/>
            <person name="Han C.S."/>
            <person name="Goodwin L.A."/>
            <person name="Pitluck S."/>
            <person name="Land M.L."/>
            <person name="Hauser L.J."/>
            <person name="Elias D.A."/>
        </authorList>
    </citation>
    <scope>NUCLEOTIDE SEQUENCE [LARGE SCALE GENOMIC DNA]</scope>
    <source>
        <strain evidence="5">sapolanicus</strain>
    </source>
</reference>
<organism evidence="4 5">
    <name type="scientific">Halanaerobium hydrogeniformans</name>
    <name type="common">Halanaerobium sp. (strain sapolanicus)</name>
    <dbReference type="NCBI Taxonomy" id="656519"/>
    <lineage>
        <taxon>Bacteria</taxon>
        <taxon>Bacillati</taxon>
        <taxon>Bacillota</taxon>
        <taxon>Clostridia</taxon>
        <taxon>Halanaerobiales</taxon>
        <taxon>Halanaerobiaceae</taxon>
        <taxon>Halanaerobium</taxon>
    </lineage>
</organism>
<keyword evidence="5" id="KW-1185">Reference proteome</keyword>
<dbReference type="KEGG" id="has:Halsa_1201"/>
<dbReference type="eggNOG" id="COG4221">
    <property type="taxonomic scope" value="Bacteria"/>
</dbReference>
<dbReference type="PROSITE" id="PS00061">
    <property type="entry name" value="ADH_SHORT"/>
    <property type="match status" value="1"/>
</dbReference>
<dbReference type="SUPFAM" id="SSF51735">
    <property type="entry name" value="NAD(P)-binding Rossmann-fold domains"/>
    <property type="match status" value="1"/>
</dbReference>
<dbReference type="CDD" id="cd05374">
    <property type="entry name" value="17beta-HSD-like_SDR_c"/>
    <property type="match status" value="1"/>
</dbReference>
<dbReference type="InterPro" id="IPR036291">
    <property type="entry name" value="NAD(P)-bd_dom_sf"/>
</dbReference>
<dbReference type="InterPro" id="IPR020904">
    <property type="entry name" value="Sc_DH/Rdtase_CS"/>
</dbReference>
<evidence type="ECO:0000256" key="2">
    <source>
        <dbReference type="ARBA" id="ARBA00023002"/>
    </source>
</evidence>
<dbReference type="PRINTS" id="PR00081">
    <property type="entry name" value="GDHRDH"/>
</dbReference>
<keyword evidence="2" id="KW-0560">Oxidoreductase</keyword>
<protein>
    <submittedName>
        <fullName evidence="4">Short-chain dehydrogenase/reductase SDR</fullName>
    </submittedName>
</protein>
<proteinExistence type="inferred from homology"/>
<dbReference type="EMBL" id="CP002304">
    <property type="protein sequence ID" value="ADQ14632.1"/>
    <property type="molecule type" value="Genomic_DNA"/>
</dbReference>
<dbReference type="PRINTS" id="PR00080">
    <property type="entry name" value="SDRFAMILY"/>
</dbReference>
<sequence>MEKKVVLITGASSGIGKVTAEKLLKAGYTVYGAARSIDKLKYLEEYNQGYYKYLDLRDTKSIKNCISEILNSESRIDILINNAGYGAFGALEDLDISEAKNEFEVNLFAAAEMIKQLLPNMRKNKNGKIINISSVAGKIWFPFAGWYNASKFALEGLSDVLRNELKGFGIDVIIIQPAAVKSNWVNKATNSLLENSAEGVYADNAKKTAAAFKNIYAKNGLAVDAEIIANVILKAVKAKKPKARYSTPFYAKLLILFRTILPDSVFDYMTNKIMTFFAK</sequence>
<dbReference type="Gene3D" id="3.40.50.720">
    <property type="entry name" value="NAD(P)-binding Rossmann-like Domain"/>
    <property type="match status" value="1"/>
</dbReference>
<dbReference type="PANTHER" id="PTHR44169">
    <property type="entry name" value="NADPH-DEPENDENT 1-ACYLDIHYDROXYACETONE PHOSPHATE REDUCTASE"/>
    <property type="match status" value="1"/>
</dbReference>
<evidence type="ECO:0000256" key="1">
    <source>
        <dbReference type="ARBA" id="ARBA00006484"/>
    </source>
</evidence>
<dbReference type="PANTHER" id="PTHR44169:SF6">
    <property type="entry name" value="NADPH-DEPENDENT 1-ACYLDIHYDROXYACETONE PHOSPHATE REDUCTASE"/>
    <property type="match status" value="1"/>
</dbReference>
<dbReference type="Pfam" id="PF00106">
    <property type="entry name" value="adh_short"/>
    <property type="match status" value="1"/>
</dbReference>
<evidence type="ECO:0000313" key="4">
    <source>
        <dbReference type="EMBL" id="ADQ14632.1"/>
    </source>
</evidence>
<dbReference type="NCBIfam" id="NF004826">
    <property type="entry name" value="PRK06182.1"/>
    <property type="match status" value="1"/>
</dbReference>
<dbReference type="AlphaFoldDB" id="E4RK80"/>
<dbReference type="RefSeq" id="WP_013405714.1">
    <property type="nucleotide sequence ID" value="NC_014654.1"/>
</dbReference>
<evidence type="ECO:0000313" key="5">
    <source>
        <dbReference type="Proteomes" id="UP000007434"/>
    </source>
</evidence>
<name>E4RK80_HALHG</name>
<reference evidence="4 5" key="1">
    <citation type="submission" date="2010-11" db="EMBL/GenBank/DDBJ databases">
        <title>Complete sequence of Halanaerobium sp. sapolanicus.</title>
        <authorList>
            <consortium name="US DOE Joint Genome Institute"/>
            <person name="Lucas S."/>
            <person name="Copeland A."/>
            <person name="Lapidus A."/>
            <person name="Cheng J.-F."/>
            <person name="Bruce D."/>
            <person name="Goodwin L."/>
            <person name="Pitluck S."/>
            <person name="Davenport K."/>
            <person name="Detter J.C."/>
            <person name="Han C."/>
            <person name="Tapia R."/>
            <person name="Land M."/>
            <person name="Hauser L."/>
            <person name="Jeffries C."/>
            <person name="Kyrpides N."/>
            <person name="Ivanova N."/>
            <person name="Mikhailova N."/>
            <person name="Begemann M.B."/>
            <person name="Mormile M.R."/>
            <person name="Wall J.D."/>
            <person name="Elias D.A."/>
            <person name="Woyke T."/>
        </authorList>
    </citation>
    <scope>NUCLEOTIDE SEQUENCE [LARGE SCALE GENOMIC DNA]</scope>
    <source>
        <strain evidence="5">sapolanicus</strain>
    </source>
</reference>
<dbReference type="InterPro" id="IPR002347">
    <property type="entry name" value="SDR_fam"/>
</dbReference>
<gene>
    <name evidence="4" type="ordered locus">Halsa_1201</name>
</gene>
<dbReference type="STRING" id="656519.Halsa_1201"/>
<dbReference type="HOGENOM" id="CLU_010194_2_9_9"/>